<organism evidence="2 3">
    <name type="scientific">Marssonina brunnea f. sp. multigermtubi (strain MB_m1)</name>
    <name type="common">Marssonina leaf spot fungus</name>
    <dbReference type="NCBI Taxonomy" id="1072389"/>
    <lineage>
        <taxon>Eukaryota</taxon>
        <taxon>Fungi</taxon>
        <taxon>Dikarya</taxon>
        <taxon>Ascomycota</taxon>
        <taxon>Pezizomycotina</taxon>
        <taxon>Leotiomycetes</taxon>
        <taxon>Helotiales</taxon>
        <taxon>Drepanopezizaceae</taxon>
        <taxon>Drepanopeziza</taxon>
    </lineage>
</organism>
<dbReference type="OrthoDB" id="2158714at2759"/>
<dbReference type="eggNOG" id="ENOG502S7NV">
    <property type="taxonomic scope" value="Eukaryota"/>
</dbReference>
<accession>K1W9A3</accession>
<dbReference type="GeneID" id="18763966"/>
<dbReference type="EMBL" id="JH921448">
    <property type="protein sequence ID" value="EKD13830.1"/>
    <property type="molecule type" value="Genomic_DNA"/>
</dbReference>
<evidence type="ECO:0000256" key="1">
    <source>
        <dbReference type="SAM" id="MobiDB-lite"/>
    </source>
</evidence>
<dbReference type="Proteomes" id="UP000006753">
    <property type="component" value="Unassembled WGS sequence"/>
</dbReference>
<feature type="compositionally biased region" description="Basic and acidic residues" evidence="1">
    <location>
        <begin position="155"/>
        <end position="172"/>
    </location>
</feature>
<dbReference type="InParanoid" id="K1W9A3"/>
<feature type="compositionally biased region" description="Basic and acidic residues" evidence="1">
    <location>
        <begin position="82"/>
        <end position="143"/>
    </location>
</feature>
<evidence type="ECO:0000313" key="2">
    <source>
        <dbReference type="EMBL" id="EKD13830.1"/>
    </source>
</evidence>
<dbReference type="PANTHER" id="PTHR28218">
    <property type="entry name" value="VPS4-ASSOCIATED PROTEIN 1"/>
    <property type="match status" value="1"/>
</dbReference>
<dbReference type="AlphaFoldDB" id="K1W9A3"/>
<proteinExistence type="predicted"/>
<dbReference type="GO" id="GO:0005768">
    <property type="term" value="C:endosome"/>
    <property type="evidence" value="ECO:0007669"/>
    <property type="project" value="TreeGrafter"/>
</dbReference>
<dbReference type="OMA" id="FYVCPAH"/>
<protein>
    <recommendedName>
        <fullName evidence="4">DUF1742-domain-containing protein</fullName>
    </recommendedName>
</protein>
<dbReference type="HOGENOM" id="CLU_088285_2_0_1"/>
<dbReference type="InterPro" id="IPR013640">
    <property type="entry name" value="Vfa1"/>
</dbReference>
<dbReference type="GO" id="GO:0007034">
    <property type="term" value="P:vacuolar transport"/>
    <property type="evidence" value="ECO:0007669"/>
    <property type="project" value="TreeGrafter"/>
</dbReference>
<reference evidence="2 3" key="1">
    <citation type="journal article" date="2012" name="BMC Genomics">
        <title>Sequencing the genome of Marssonina brunnea reveals fungus-poplar co-evolution.</title>
        <authorList>
            <person name="Zhu S."/>
            <person name="Cao Y.-Z."/>
            <person name="Jiang C."/>
            <person name="Tan B.-Y."/>
            <person name="Wang Z."/>
            <person name="Feng S."/>
            <person name="Zhang L."/>
            <person name="Su X.-H."/>
            <person name="Brejova B."/>
            <person name="Vinar T."/>
            <person name="Xu M."/>
            <person name="Wang M.-X."/>
            <person name="Zhang S.-G."/>
            <person name="Huang M.-R."/>
            <person name="Wu R."/>
            <person name="Zhou Y."/>
        </authorList>
    </citation>
    <scope>NUCLEOTIDE SEQUENCE [LARGE SCALE GENOMIC DNA]</scope>
    <source>
        <strain evidence="2 3">MB_m1</strain>
    </source>
</reference>
<gene>
    <name evidence="2" type="ORF">MBM_08031</name>
</gene>
<dbReference type="Pfam" id="PF08432">
    <property type="entry name" value="Vfa1"/>
    <property type="match status" value="1"/>
</dbReference>
<name>K1W9A3_MARBU</name>
<feature type="region of interest" description="Disordered" evidence="1">
    <location>
        <begin position="82"/>
        <end position="186"/>
    </location>
</feature>
<evidence type="ECO:0008006" key="4">
    <source>
        <dbReference type="Google" id="ProtNLM"/>
    </source>
</evidence>
<dbReference type="PANTHER" id="PTHR28218:SF1">
    <property type="entry name" value="VPS4-ASSOCIATED PROTEIN 1"/>
    <property type="match status" value="1"/>
</dbReference>
<dbReference type="KEGG" id="mbe:MBM_08031"/>
<keyword evidence="3" id="KW-1185">Reference proteome</keyword>
<sequence length="186" mass="21513">MASFANIYTHRKVADTASKACDICYKPSTSVLVSPENKDFFFVCPAHLKDKGFCNPIINPAAVAEKKKEEMEAEIQRVKKEFEEKQKKKKEKEKEKESAKNTDKDKDKDKKDKKDDEKAAEEKPEEKKKLEIAAPASKDDEPRVFALQKTFYQQRIDKKRNAEIAKRNRERLQNPNLFPQVPKGLP</sequence>
<evidence type="ECO:0000313" key="3">
    <source>
        <dbReference type="Proteomes" id="UP000006753"/>
    </source>
</evidence>
<dbReference type="RefSeq" id="XP_007295920.1">
    <property type="nucleotide sequence ID" value="XM_007295858.1"/>
</dbReference>